<feature type="compositionally biased region" description="Acidic residues" evidence="1">
    <location>
        <begin position="53"/>
        <end position="68"/>
    </location>
</feature>
<sequence length="146" mass="15901">MPHTLLLFPGLQLEKLIVEDVYHDKDQNRGLFGDVQTGRRGSGGRACDKGTQDGEDYGIEDVQDEDEQNAVALCEEKEESERKDDGEGEEENSGGDGDEGEGDSVGKGGEEEVPPPGIWDIEDLEARPPWIGIPKQDNSLPSSAFE</sequence>
<proteinExistence type="predicted"/>
<evidence type="ECO:0000256" key="1">
    <source>
        <dbReference type="SAM" id="MobiDB-lite"/>
    </source>
</evidence>
<evidence type="ECO:0000313" key="3">
    <source>
        <dbReference type="Proteomes" id="UP000624404"/>
    </source>
</evidence>
<keyword evidence="3" id="KW-1185">Reference proteome</keyword>
<evidence type="ECO:0000313" key="2">
    <source>
        <dbReference type="EMBL" id="CAD6446414.1"/>
    </source>
</evidence>
<name>A0A8H2VWY3_9HELO</name>
<feature type="region of interest" description="Disordered" evidence="1">
    <location>
        <begin position="26"/>
        <end position="146"/>
    </location>
</feature>
<dbReference type="Proteomes" id="UP000624404">
    <property type="component" value="Unassembled WGS sequence"/>
</dbReference>
<reference evidence="2" key="1">
    <citation type="submission" date="2020-10" db="EMBL/GenBank/DDBJ databases">
        <authorList>
            <person name="Kusch S."/>
        </authorList>
    </citation>
    <scope>NUCLEOTIDE SEQUENCE</scope>
    <source>
        <strain evidence="2">SwB9</strain>
    </source>
</reference>
<feature type="compositionally biased region" description="Acidic residues" evidence="1">
    <location>
        <begin position="86"/>
        <end position="102"/>
    </location>
</feature>
<organism evidence="2 3">
    <name type="scientific">Sclerotinia trifoliorum</name>
    <dbReference type="NCBI Taxonomy" id="28548"/>
    <lineage>
        <taxon>Eukaryota</taxon>
        <taxon>Fungi</taxon>
        <taxon>Dikarya</taxon>
        <taxon>Ascomycota</taxon>
        <taxon>Pezizomycotina</taxon>
        <taxon>Leotiomycetes</taxon>
        <taxon>Helotiales</taxon>
        <taxon>Sclerotiniaceae</taxon>
        <taxon>Sclerotinia</taxon>
    </lineage>
</organism>
<protein>
    <submittedName>
        <fullName evidence="2">A4537853-0dfc-45a0-8406-f7125ae03e43</fullName>
    </submittedName>
</protein>
<dbReference type="AlphaFoldDB" id="A0A8H2VWY3"/>
<feature type="compositionally biased region" description="Polar residues" evidence="1">
    <location>
        <begin position="136"/>
        <end position="146"/>
    </location>
</feature>
<dbReference type="EMBL" id="CAJHIA010000019">
    <property type="protein sequence ID" value="CAD6446414.1"/>
    <property type="molecule type" value="Genomic_DNA"/>
</dbReference>
<comment type="caution">
    <text evidence="2">The sequence shown here is derived from an EMBL/GenBank/DDBJ whole genome shotgun (WGS) entry which is preliminary data.</text>
</comment>
<dbReference type="OrthoDB" id="3536114at2759"/>
<gene>
    <name evidence="2" type="ORF">SCLTRI_LOCUS6198</name>
</gene>
<accession>A0A8H2VWY3</accession>